<dbReference type="Proteomes" id="UP000586119">
    <property type="component" value="Unassembled WGS sequence"/>
</dbReference>
<dbReference type="PANTHER" id="PTHR37938">
    <property type="entry name" value="BLL0215 PROTEIN"/>
    <property type="match status" value="1"/>
</dbReference>
<evidence type="ECO:0000313" key="3">
    <source>
        <dbReference type="EMBL" id="NYS61903.1"/>
    </source>
</evidence>
<reference evidence="3 4" key="1">
    <citation type="journal article" date="2015" name="Int. J. Syst. Evol. Microbiol.">
        <title>Halomonas salicampi sp. nov., a halotolerant and alkalitolerant bacterium isolated from a saltern soil.</title>
        <authorList>
            <person name="Lee J.C."/>
            <person name="Kim Y.S."/>
            <person name="Yun B.S."/>
            <person name="Whang K.S."/>
        </authorList>
    </citation>
    <scope>NUCLEOTIDE SEQUENCE [LARGE SCALE GENOMIC DNA]</scope>
    <source>
        <strain evidence="3 4">BH103</strain>
    </source>
</reference>
<dbReference type="InterPro" id="IPR005182">
    <property type="entry name" value="YdbS-like_PH"/>
</dbReference>
<organism evidence="3 4">
    <name type="scientific">Vreelandella salicampi</name>
    <dbReference type="NCBI Taxonomy" id="1449798"/>
    <lineage>
        <taxon>Bacteria</taxon>
        <taxon>Pseudomonadati</taxon>
        <taxon>Pseudomonadota</taxon>
        <taxon>Gammaproteobacteria</taxon>
        <taxon>Oceanospirillales</taxon>
        <taxon>Halomonadaceae</taxon>
        <taxon>Vreelandella</taxon>
    </lineage>
</organism>
<dbReference type="EMBL" id="JACCDF010000013">
    <property type="protein sequence ID" value="NYS61903.1"/>
    <property type="molecule type" value="Genomic_DNA"/>
</dbReference>
<feature type="transmembrane region" description="Helical" evidence="1">
    <location>
        <begin position="58"/>
        <end position="80"/>
    </location>
</feature>
<comment type="caution">
    <text evidence="3">The sequence shown here is derived from an EMBL/GenBank/DDBJ whole genome shotgun (WGS) entry which is preliminary data.</text>
</comment>
<keyword evidence="1" id="KW-1133">Transmembrane helix</keyword>
<accession>A0A7Z0LN17</accession>
<gene>
    <name evidence="3" type="ORF">HZS81_14180</name>
</gene>
<proteinExistence type="predicted"/>
<protein>
    <submittedName>
        <fullName evidence="3">PH domain-containing protein</fullName>
    </submittedName>
</protein>
<keyword evidence="1" id="KW-0812">Transmembrane</keyword>
<feature type="domain" description="YdbS-like PH" evidence="2">
    <location>
        <begin position="84"/>
        <end position="157"/>
    </location>
</feature>
<keyword evidence="4" id="KW-1185">Reference proteome</keyword>
<evidence type="ECO:0000259" key="2">
    <source>
        <dbReference type="Pfam" id="PF03703"/>
    </source>
</evidence>
<evidence type="ECO:0000313" key="4">
    <source>
        <dbReference type="Proteomes" id="UP000586119"/>
    </source>
</evidence>
<name>A0A7Z0LN17_9GAMM</name>
<dbReference type="Pfam" id="PF03703">
    <property type="entry name" value="bPH_2"/>
    <property type="match status" value="1"/>
</dbReference>
<dbReference type="AlphaFoldDB" id="A0A7Z0LN17"/>
<sequence length="173" mass="18730">MKKRRWPKPEHSSMSTSITYRVSHRALLGYWLLIPVGAALYAAPDAPFTLAGVNPAAPLTAALTWAGMGVAAWGLLNVAYQRLAHKYVIEPDRVIERHGIIARRVTPLHIHHIRSTEVNQTIMGRLLGYGTVEMSAAGTGTSEARFDRVSRPMDVMAAIDGSVSNKASTAGGE</sequence>
<keyword evidence="1" id="KW-0472">Membrane</keyword>
<dbReference type="PANTHER" id="PTHR37938:SF1">
    <property type="entry name" value="BLL0215 PROTEIN"/>
    <property type="match status" value="1"/>
</dbReference>
<evidence type="ECO:0000256" key="1">
    <source>
        <dbReference type="SAM" id="Phobius"/>
    </source>
</evidence>